<accession>A0A2N5NDY5</accession>
<gene>
    <name evidence="1" type="ORF">CDL18_15355</name>
</gene>
<reference evidence="1 2" key="1">
    <citation type="journal article" date="2017" name="Genome Med.">
        <title>A novel Ruminococcus gnavus clade enriched in inflammatory bowel disease patients.</title>
        <authorList>
            <person name="Hall A.B."/>
            <person name="Yassour M."/>
            <person name="Sauk J."/>
            <person name="Garner A."/>
            <person name="Jiang X."/>
            <person name="Arthur T."/>
            <person name="Lagoudas G.K."/>
            <person name="Vatanen T."/>
            <person name="Fornelos N."/>
            <person name="Wilson R."/>
            <person name="Bertha M."/>
            <person name="Cohen M."/>
            <person name="Garber J."/>
            <person name="Khalili H."/>
            <person name="Gevers D."/>
            <person name="Ananthakrishnan A.N."/>
            <person name="Kugathasan S."/>
            <person name="Lander E.S."/>
            <person name="Blainey P."/>
            <person name="Vlamakis H."/>
            <person name="Xavier R.J."/>
            <person name="Huttenhower C."/>
        </authorList>
    </citation>
    <scope>NUCLEOTIDE SEQUENCE [LARGE SCALE GENOMIC DNA]</scope>
    <source>
        <strain evidence="1 2">RJX1118</strain>
    </source>
</reference>
<protein>
    <submittedName>
        <fullName evidence="1">Uncharacterized protein</fullName>
    </submittedName>
</protein>
<evidence type="ECO:0000313" key="1">
    <source>
        <dbReference type="EMBL" id="PLT52210.1"/>
    </source>
</evidence>
<evidence type="ECO:0000313" key="2">
    <source>
        <dbReference type="Proteomes" id="UP000234849"/>
    </source>
</evidence>
<comment type="caution">
    <text evidence="1">The sequence shown here is derived from an EMBL/GenBank/DDBJ whole genome shotgun (WGS) entry which is preliminary data.</text>
</comment>
<proteinExistence type="predicted"/>
<dbReference type="Proteomes" id="UP000234849">
    <property type="component" value="Unassembled WGS sequence"/>
</dbReference>
<dbReference type="RefSeq" id="WP_101880375.1">
    <property type="nucleotide sequence ID" value="NZ_NIHM01000052.1"/>
</dbReference>
<dbReference type="AlphaFoldDB" id="A0A2N5NDY5"/>
<organism evidence="1 2">
    <name type="scientific">Mediterraneibacter gnavus</name>
    <name type="common">Ruminococcus gnavus</name>
    <dbReference type="NCBI Taxonomy" id="33038"/>
    <lineage>
        <taxon>Bacteria</taxon>
        <taxon>Bacillati</taxon>
        <taxon>Bacillota</taxon>
        <taxon>Clostridia</taxon>
        <taxon>Lachnospirales</taxon>
        <taxon>Lachnospiraceae</taxon>
        <taxon>Mediterraneibacter</taxon>
    </lineage>
</organism>
<dbReference type="EMBL" id="NIHM01000052">
    <property type="protein sequence ID" value="PLT52210.1"/>
    <property type="molecule type" value="Genomic_DNA"/>
</dbReference>
<sequence>MKKYMKILTIICIVGICMCGCSKNKPEEATPLTIYEQLKITDKSLSEADTGVIQEGITNWVKSFLAISSDTRDKEAINKGLYQSIANKEQKEKLKQDRESFYKDSVVIIEDVSTEIKSTKKATYNEKEVAVVDCKTTVRGMRNDQAFEKIYTMQMVVNYQTNVVSVYEVEDITWE</sequence>
<name>A0A2N5NDY5_MEDGN</name>